<evidence type="ECO:0000313" key="1">
    <source>
        <dbReference type="EMBL" id="KUJ78231.1"/>
    </source>
</evidence>
<name>A0A0X3TT62_9RHOB</name>
<dbReference type="STRING" id="1685378.AVO44_13815"/>
<organism evidence="1 2">
    <name type="scientific">Ruegeria profundi</name>
    <dbReference type="NCBI Taxonomy" id="1685378"/>
    <lineage>
        <taxon>Bacteria</taxon>
        <taxon>Pseudomonadati</taxon>
        <taxon>Pseudomonadota</taxon>
        <taxon>Alphaproteobacteria</taxon>
        <taxon>Rhodobacterales</taxon>
        <taxon>Roseobacteraceae</taxon>
        <taxon>Ruegeria</taxon>
    </lineage>
</organism>
<dbReference type="AlphaFoldDB" id="A0A0X3TT62"/>
<dbReference type="RefSeq" id="WP_068337964.1">
    <property type="nucleotide sequence ID" value="NZ_LQBP01000007.1"/>
</dbReference>
<dbReference type="EMBL" id="LQBP01000007">
    <property type="protein sequence ID" value="KUJ78231.1"/>
    <property type="molecule type" value="Genomic_DNA"/>
</dbReference>
<reference evidence="2" key="1">
    <citation type="submission" date="2015-12" db="EMBL/GenBank/DDBJ databases">
        <authorList>
            <person name="Zhang G."/>
            <person name="Stingl U."/>
        </authorList>
    </citation>
    <scope>NUCLEOTIDE SEQUENCE [LARGE SCALE GENOMIC DNA]</scope>
    <source>
        <strain evidence="2">ZGT108</strain>
    </source>
</reference>
<gene>
    <name evidence="1" type="ORF">AVO44_13815</name>
</gene>
<sequence>MKRDPDIVRKLLFEAEASDDWQFVYDFEEGAEGDYYHLQLMKDDGLIVDVSDYGFRLTSLGHDYIEAIRSDTVWKKTKSGASKVGGMTLGMMKDLALAYVKQEAAEKLGIKL</sequence>
<evidence type="ECO:0000313" key="2">
    <source>
        <dbReference type="Proteomes" id="UP000053690"/>
    </source>
</evidence>
<dbReference type="Pfam" id="PF10711">
    <property type="entry name" value="DUF2513"/>
    <property type="match status" value="1"/>
</dbReference>
<evidence type="ECO:0008006" key="3">
    <source>
        <dbReference type="Google" id="ProtNLM"/>
    </source>
</evidence>
<dbReference type="OrthoDB" id="6960201at2"/>
<dbReference type="InterPro" id="IPR019650">
    <property type="entry name" value="DUF2513"/>
</dbReference>
<proteinExistence type="predicted"/>
<protein>
    <recommendedName>
        <fullName evidence="3">DUF2513 domain-containing protein</fullName>
    </recommendedName>
</protein>
<dbReference type="Proteomes" id="UP000053690">
    <property type="component" value="Unassembled WGS sequence"/>
</dbReference>
<comment type="caution">
    <text evidence="1">The sequence shown here is derived from an EMBL/GenBank/DDBJ whole genome shotgun (WGS) entry which is preliminary data.</text>
</comment>
<keyword evidence="2" id="KW-1185">Reference proteome</keyword>
<accession>A0A0X3TT62</accession>